<dbReference type="Gene3D" id="1.20.1280.50">
    <property type="match status" value="1"/>
</dbReference>
<comment type="caution">
    <text evidence="3">The sequence shown here is derived from an EMBL/GenBank/DDBJ whole genome shotgun (WGS) entry which is preliminary data.</text>
</comment>
<feature type="domain" description="F-box" evidence="2">
    <location>
        <begin position="101"/>
        <end position="153"/>
    </location>
</feature>
<feature type="compositionally biased region" description="Basic residues" evidence="1">
    <location>
        <begin position="370"/>
        <end position="385"/>
    </location>
</feature>
<name>A0A9N9FZT0_9GLOM</name>
<feature type="non-terminal residue" evidence="3">
    <location>
        <position position="613"/>
    </location>
</feature>
<proteinExistence type="predicted"/>
<dbReference type="CDD" id="cd09917">
    <property type="entry name" value="F-box_SF"/>
    <property type="match status" value="1"/>
</dbReference>
<organism evidence="3 4">
    <name type="scientific">Ambispora gerdemannii</name>
    <dbReference type="NCBI Taxonomy" id="144530"/>
    <lineage>
        <taxon>Eukaryota</taxon>
        <taxon>Fungi</taxon>
        <taxon>Fungi incertae sedis</taxon>
        <taxon>Mucoromycota</taxon>
        <taxon>Glomeromycotina</taxon>
        <taxon>Glomeromycetes</taxon>
        <taxon>Archaeosporales</taxon>
        <taxon>Ambisporaceae</taxon>
        <taxon>Ambispora</taxon>
    </lineage>
</organism>
<gene>
    <name evidence="3" type="ORF">AGERDE_LOCUS7471</name>
</gene>
<evidence type="ECO:0000313" key="4">
    <source>
        <dbReference type="Proteomes" id="UP000789831"/>
    </source>
</evidence>
<dbReference type="AlphaFoldDB" id="A0A9N9FZT0"/>
<dbReference type="SMART" id="SM00256">
    <property type="entry name" value="FBOX"/>
    <property type="match status" value="1"/>
</dbReference>
<dbReference type="Proteomes" id="UP000789831">
    <property type="component" value="Unassembled WGS sequence"/>
</dbReference>
<dbReference type="InterPro" id="IPR036047">
    <property type="entry name" value="F-box-like_dom_sf"/>
</dbReference>
<dbReference type="Pfam" id="PF12937">
    <property type="entry name" value="F-box-like"/>
    <property type="match status" value="1"/>
</dbReference>
<feature type="compositionally biased region" description="Low complexity" evidence="1">
    <location>
        <begin position="330"/>
        <end position="341"/>
    </location>
</feature>
<accession>A0A9N9FZT0</accession>
<dbReference type="InterPro" id="IPR001810">
    <property type="entry name" value="F-box_dom"/>
</dbReference>
<keyword evidence="4" id="KW-1185">Reference proteome</keyword>
<dbReference type="SUPFAM" id="SSF81383">
    <property type="entry name" value="F-box domain"/>
    <property type="match status" value="1"/>
</dbReference>
<dbReference type="PROSITE" id="PS50181">
    <property type="entry name" value="FBOX"/>
    <property type="match status" value="1"/>
</dbReference>
<protein>
    <submittedName>
        <fullName evidence="3">2287_t:CDS:1</fullName>
    </submittedName>
</protein>
<reference evidence="3" key="1">
    <citation type="submission" date="2021-06" db="EMBL/GenBank/DDBJ databases">
        <authorList>
            <person name="Kallberg Y."/>
            <person name="Tangrot J."/>
            <person name="Rosling A."/>
        </authorList>
    </citation>
    <scope>NUCLEOTIDE SEQUENCE</scope>
    <source>
        <strain evidence="3">MT106</strain>
    </source>
</reference>
<evidence type="ECO:0000259" key="2">
    <source>
        <dbReference type="PROSITE" id="PS50181"/>
    </source>
</evidence>
<evidence type="ECO:0000313" key="3">
    <source>
        <dbReference type="EMBL" id="CAG8567529.1"/>
    </source>
</evidence>
<feature type="compositionally biased region" description="Low complexity" evidence="1">
    <location>
        <begin position="354"/>
        <end position="363"/>
    </location>
</feature>
<evidence type="ECO:0000256" key="1">
    <source>
        <dbReference type="SAM" id="MobiDB-lite"/>
    </source>
</evidence>
<dbReference type="OrthoDB" id="2449600at2759"/>
<feature type="region of interest" description="Disordered" evidence="1">
    <location>
        <begin position="329"/>
        <end position="392"/>
    </location>
</feature>
<dbReference type="EMBL" id="CAJVPL010001368">
    <property type="protein sequence ID" value="CAG8567529.1"/>
    <property type="molecule type" value="Genomic_DNA"/>
</dbReference>
<sequence>MWRLIRPSTRRATEISLAAANERNQVKTTRIKNQEVYVDTHEIKNLIMPKVVIEDLGDSIRSAYKKRYLDISESEQNKKRKIEQELSVFTGELGENDTTSECLATLIPTEIFIHICKYLPPADLLRLSRTCKTYRDKLFSKESITTQQIWSTSRQEFLGFLSLPPPDGMDEISYVCLVLERGCQLCGAKTMRNVYWAFRVRLCNSCFDKKTISNHRLAKDERFNGDLGRKILSGLPYVEATFSSPFPGNKCMKFKCKYYWLEDVERNRQEFMSIPLLAQVLWVNEKNKEGARFMKEVRTREQAFKKELSRELTEKKKFSIFGRHSGEIVATSSATEPSSPSHFDEGHRRRRSSESASQSFTSREGTSENRKHKKQTSKGKGKRKSFAVNAVQPDISTVDEGWEQADERYFNAHPAAQSRKLKRSGNTMYRKPRGHRTLRHVELAPTSNPAYSNDPTDLEDDNAPLPSYDHRFPWVPKPLHPPQLIHATLVPLPHNRTNHQLISDPSRSSIVAVPQISRRNSKIGPTTTPSSNRASRLINPKRLSRVGSQRKRTSIIVTGGKRSSVLLRRQLLEDSIMMSLLGGAYTVTPRNNRASVLLGQQQKTVIRRKTKKG</sequence>